<gene>
    <name evidence="1" type="primary">MV11</name>
    <name evidence="1" type="ORF">Mvrk_gpp11</name>
</gene>
<dbReference type="EMBL" id="KU052222">
    <property type="protein sequence ID" value="API81728.1"/>
    <property type="molecule type" value="Genomic_DNA"/>
</dbReference>
<sequence length="54" mass="6941">MDGDEKKKCEMIFETLRELEKFRYYFIDDDKKKAWNSLKQINYLFKQLYYRRNF</sequence>
<evidence type="ECO:0000313" key="1">
    <source>
        <dbReference type="EMBL" id="API81728.1"/>
    </source>
</evidence>
<proteinExistence type="predicted"/>
<organism evidence="1">
    <name type="scientific">Cafeteriavirus-dependent mavirus</name>
    <dbReference type="NCBI Taxonomy" id="1932923"/>
    <lineage>
        <taxon>Viruses</taxon>
        <taxon>Varidnaviria</taxon>
        <taxon>Bamfordvirae</taxon>
        <taxon>Preplasmiviricota</taxon>
        <taxon>Polisuviricotina</taxon>
        <taxon>Virophaviricetes</taxon>
        <taxon>Lavidavirales</taxon>
        <taxon>Maviroviridae</taxon>
        <taxon>Mavirus</taxon>
        <taxon>Mavirus cafeteriae</taxon>
    </lineage>
</organism>
<accession>A0A1L4BKA2</accession>
<name>A0A1L4BKA2_9VIRU</name>
<reference evidence="1" key="1">
    <citation type="journal article" date="2016" name="Nature">
        <title>Host genome integration and giant virus-induced reactivation of the virophage mavirus.</title>
        <authorList>
            <person name="Fischer M.G."/>
            <person name="Hackl T."/>
        </authorList>
    </citation>
    <scope>NUCLEOTIDE SEQUENCE [LARGE SCALE GENOMIC DNA]</scope>
    <source>
        <strain evidence="1">Endo_mavirus</strain>
    </source>
</reference>
<protein>
    <submittedName>
        <fullName evidence="1">Uncharacterized protein</fullName>
    </submittedName>
</protein>